<sequence>MSTLRTSFLKVPLGKTCKEAILLARHSLAGKPRAFATVSKVGSKTFSTILFNGRPNARKTYRNHSNPTLSCRFFHTSQVAHIEDPYKVLNISKNASPSQIKKAYFKLAKKYHPDINKASDAEDKFHAVQEAYDILSDPKKKQQYDQFGAAGFGSNGQASGSAYSSNPFGGFGGARTGNPFEGFGINLDDLFGGMGGRRGNPFASSNPFGGRATQHVQGQDIEVLKTITFKEAIFGTSVSVRYNAMSKCGSCKGSGMKAGRRKSTCPTCHGTGSQVRILQAGFQMASTCKTCGGTGVVVKEGDKCTECHGRGVTNNQKETEVRLPQGIKDGSRIRVAGAGDYPDIASSDGYVLTSGDLIIRVRVRPDRDFTRTGNNLVYQCHIPMTTAALGGKIKIPTLDGQQVVLRVPSGVAQGNVISIPNKGVPYGSGRRGEEKVVINLEAMKPLNSTQTALLEALADAFGDTTANKTDPSWKPLEDMGAGKKQEKTDTKMENETVSERRLSALERIQKFLMNAFKRIREEFEKNNNDNKK</sequence>
<accession>A0A7D9CWQ5</accession>
<keyword evidence="1 6" id="KW-0479">Metal-binding</keyword>
<dbReference type="AlphaFoldDB" id="A0A7D9CWQ5"/>
<dbReference type="InterPro" id="IPR018253">
    <property type="entry name" value="DnaJ_domain_CS"/>
</dbReference>
<feature type="domain" description="CR-type" evidence="9">
    <location>
        <begin position="235"/>
        <end position="316"/>
    </location>
</feature>
<keyword evidence="12" id="KW-1185">Reference proteome</keyword>
<dbReference type="PANTHER" id="PTHR43096">
    <property type="entry name" value="DNAJ HOMOLOG 1, MITOCHONDRIAL-RELATED"/>
    <property type="match status" value="1"/>
</dbReference>
<feature type="region of interest" description="Disordered" evidence="7">
    <location>
        <begin position="464"/>
        <end position="498"/>
    </location>
</feature>
<dbReference type="Gene3D" id="2.60.260.20">
    <property type="entry name" value="Urease metallochaperone UreE, N-terminal domain"/>
    <property type="match status" value="2"/>
</dbReference>
<evidence type="ECO:0000256" key="5">
    <source>
        <dbReference type="ARBA" id="ARBA00023186"/>
    </source>
</evidence>
<evidence type="ECO:0000313" key="10">
    <source>
        <dbReference type="EMBL" id="KAF6015946.1"/>
    </source>
</evidence>
<name>A0A7D9CWQ5_DEKBR</name>
<dbReference type="SMART" id="SM00271">
    <property type="entry name" value="DnaJ"/>
    <property type="match status" value="1"/>
</dbReference>
<evidence type="ECO:0000259" key="8">
    <source>
        <dbReference type="PROSITE" id="PS50076"/>
    </source>
</evidence>
<evidence type="ECO:0000313" key="13">
    <source>
        <dbReference type="Proteomes" id="UP000568158"/>
    </source>
</evidence>
<dbReference type="Pfam" id="PF01556">
    <property type="entry name" value="DnaJ_C"/>
    <property type="match status" value="1"/>
</dbReference>
<evidence type="ECO:0000256" key="4">
    <source>
        <dbReference type="ARBA" id="ARBA00022833"/>
    </source>
</evidence>
<keyword evidence="5" id="KW-0143">Chaperone</keyword>
<dbReference type="Proteomes" id="UP000568158">
    <property type="component" value="Unassembled WGS sequence"/>
</dbReference>
<dbReference type="Gene3D" id="2.10.230.10">
    <property type="entry name" value="Heat shock protein DnaJ, cysteine-rich domain"/>
    <property type="match status" value="1"/>
</dbReference>
<dbReference type="Gene3D" id="1.10.287.110">
    <property type="entry name" value="DnaJ domain"/>
    <property type="match status" value="1"/>
</dbReference>
<dbReference type="Pfam" id="PF00684">
    <property type="entry name" value="DnaJ_CXXCXGXG"/>
    <property type="match status" value="1"/>
</dbReference>
<dbReference type="EMBL" id="CABFWN010000001">
    <property type="protein sequence ID" value="VUG17013.1"/>
    <property type="molecule type" value="Genomic_DNA"/>
</dbReference>
<dbReference type="GO" id="GO:0009408">
    <property type="term" value="P:response to heat"/>
    <property type="evidence" value="ECO:0007669"/>
    <property type="project" value="InterPro"/>
</dbReference>
<reference evidence="10 13" key="2">
    <citation type="journal article" date="2020" name="Appl. Microbiol. Biotechnol.">
        <title>Targeted gene deletion in Brettanomyces bruxellensis with an expression-free CRISPR-Cas9 system.</title>
        <authorList>
            <person name="Varela C."/>
            <person name="Bartel C."/>
            <person name="Onetto C."/>
            <person name="Borneman A."/>
        </authorList>
    </citation>
    <scope>NUCLEOTIDE SEQUENCE [LARGE SCALE GENOMIC DNA]</scope>
    <source>
        <strain evidence="10 13">AWRI1613</strain>
    </source>
</reference>
<feature type="domain" description="J" evidence="8">
    <location>
        <begin position="84"/>
        <end position="148"/>
    </location>
</feature>
<keyword evidence="2" id="KW-0677">Repeat</keyword>
<dbReference type="SUPFAM" id="SSF57938">
    <property type="entry name" value="DnaJ/Hsp40 cysteine-rich domain"/>
    <property type="match status" value="1"/>
</dbReference>
<evidence type="ECO:0000256" key="1">
    <source>
        <dbReference type="ARBA" id="ARBA00022723"/>
    </source>
</evidence>
<evidence type="ECO:0000256" key="2">
    <source>
        <dbReference type="ARBA" id="ARBA00022737"/>
    </source>
</evidence>
<dbReference type="PROSITE" id="PS51188">
    <property type="entry name" value="ZF_CR"/>
    <property type="match status" value="1"/>
</dbReference>
<dbReference type="EMBL" id="JABCYN010000005">
    <property type="protein sequence ID" value="KAF6015946.1"/>
    <property type="molecule type" value="Genomic_DNA"/>
</dbReference>
<reference evidence="11 12" key="1">
    <citation type="submission" date="2019-07" db="EMBL/GenBank/DDBJ databases">
        <authorList>
            <person name="Friedrich A."/>
            <person name="Schacherer J."/>
        </authorList>
    </citation>
    <scope>NUCLEOTIDE SEQUENCE [LARGE SCALE GENOMIC DNA]</scope>
</reference>
<dbReference type="PANTHER" id="PTHR43096:SF52">
    <property type="entry name" value="DNAJ HOMOLOG 1, MITOCHONDRIAL-RELATED"/>
    <property type="match status" value="1"/>
</dbReference>
<dbReference type="GO" id="GO:0051082">
    <property type="term" value="F:unfolded protein binding"/>
    <property type="evidence" value="ECO:0007669"/>
    <property type="project" value="InterPro"/>
</dbReference>
<dbReference type="Pfam" id="PF00226">
    <property type="entry name" value="DnaJ"/>
    <property type="match status" value="1"/>
</dbReference>
<dbReference type="InterPro" id="IPR001623">
    <property type="entry name" value="DnaJ_domain"/>
</dbReference>
<dbReference type="InterPro" id="IPR036410">
    <property type="entry name" value="HSP_DnaJ_Cys-rich_dom_sf"/>
</dbReference>
<dbReference type="InterPro" id="IPR036869">
    <property type="entry name" value="J_dom_sf"/>
</dbReference>
<dbReference type="GO" id="GO:0008270">
    <property type="term" value="F:zinc ion binding"/>
    <property type="evidence" value="ECO:0007669"/>
    <property type="project" value="UniProtKB-KW"/>
</dbReference>
<dbReference type="InterPro" id="IPR012724">
    <property type="entry name" value="DnaJ"/>
</dbReference>
<evidence type="ECO:0000256" key="3">
    <source>
        <dbReference type="ARBA" id="ARBA00022771"/>
    </source>
</evidence>
<dbReference type="GO" id="GO:0042026">
    <property type="term" value="P:protein refolding"/>
    <property type="evidence" value="ECO:0007669"/>
    <property type="project" value="TreeGrafter"/>
</dbReference>
<evidence type="ECO:0000259" key="9">
    <source>
        <dbReference type="PROSITE" id="PS51188"/>
    </source>
</evidence>
<dbReference type="Proteomes" id="UP000478008">
    <property type="component" value="Unassembled WGS sequence"/>
</dbReference>
<dbReference type="PROSITE" id="PS50076">
    <property type="entry name" value="DNAJ_2"/>
    <property type="match status" value="1"/>
</dbReference>
<evidence type="ECO:0000256" key="7">
    <source>
        <dbReference type="SAM" id="MobiDB-lite"/>
    </source>
</evidence>
<evidence type="ECO:0000313" key="11">
    <source>
        <dbReference type="EMBL" id="VUG17013.1"/>
    </source>
</evidence>
<proteinExistence type="inferred from homology"/>
<dbReference type="FunFam" id="2.10.230.10:FF:000001">
    <property type="entry name" value="DnaJ subfamily A member 2"/>
    <property type="match status" value="1"/>
</dbReference>
<gene>
    <name evidence="11" type="primary">MDJ1</name>
    <name evidence="11" type="ORF">DEBR0S1_31230G</name>
    <name evidence="10" type="ORF">HII12_000509</name>
</gene>
<dbReference type="PROSITE" id="PS00636">
    <property type="entry name" value="DNAJ_1"/>
    <property type="match status" value="1"/>
</dbReference>
<dbReference type="GO" id="GO:0005524">
    <property type="term" value="F:ATP binding"/>
    <property type="evidence" value="ECO:0007669"/>
    <property type="project" value="InterPro"/>
</dbReference>
<dbReference type="CDD" id="cd06257">
    <property type="entry name" value="DnaJ"/>
    <property type="match status" value="1"/>
</dbReference>
<dbReference type="InterPro" id="IPR001305">
    <property type="entry name" value="HSP_DnaJ_Cys-rich_dom"/>
</dbReference>
<organism evidence="11 12">
    <name type="scientific">Dekkera bruxellensis</name>
    <name type="common">Brettanomyces custersii</name>
    <dbReference type="NCBI Taxonomy" id="5007"/>
    <lineage>
        <taxon>Eukaryota</taxon>
        <taxon>Fungi</taxon>
        <taxon>Dikarya</taxon>
        <taxon>Ascomycota</taxon>
        <taxon>Saccharomycotina</taxon>
        <taxon>Pichiomycetes</taxon>
        <taxon>Pichiales</taxon>
        <taxon>Pichiaceae</taxon>
        <taxon>Brettanomyces</taxon>
    </lineage>
</organism>
<evidence type="ECO:0000313" key="12">
    <source>
        <dbReference type="Proteomes" id="UP000478008"/>
    </source>
</evidence>
<keyword evidence="4 6" id="KW-0862">Zinc</keyword>
<dbReference type="SUPFAM" id="SSF49493">
    <property type="entry name" value="HSP40/DnaJ peptide-binding domain"/>
    <property type="match status" value="2"/>
</dbReference>
<evidence type="ECO:0000256" key="6">
    <source>
        <dbReference type="PROSITE-ProRule" id="PRU00546"/>
    </source>
</evidence>
<dbReference type="InterPro" id="IPR002939">
    <property type="entry name" value="DnaJ_C"/>
</dbReference>
<dbReference type="SUPFAM" id="SSF46565">
    <property type="entry name" value="Chaperone J-domain"/>
    <property type="match status" value="1"/>
</dbReference>
<feature type="zinc finger region" description="CR-type" evidence="6">
    <location>
        <begin position="235"/>
        <end position="316"/>
    </location>
</feature>
<dbReference type="HAMAP" id="MF_01152">
    <property type="entry name" value="DnaJ"/>
    <property type="match status" value="1"/>
</dbReference>
<keyword evidence="3 6" id="KW-0863">Zinc-finger</keyword>
<feature type="compositionally biased region" description="Basic and acidic residues" evidence="7">
    <location>
        <begin position="475"/>
        <end position="498"/>
    </location>
</feature>
<protein>
    <submittedName>
        <fullName evidence="11">DEBR0S1_31230g1_1</fullName>
    </submittedName>
</protein>
<dbReference type="GO" id="GO:0005737">
    <property type="term" value="C:cytoplasm"/>
    <property type="evidence" value="ECO:0007669"/>
    <property type="project" value="TreeGrafter"/>
</dbReference>
<dbReference type="CDD" id="cd10747">
    <property type="entry name" value="DnaJ_C"/>
    <property type="match status" value="1"/>
</dbReference>
<dbReference type="InterPro" id="IPR008971">
    <property type="entry name" value="HSP40/DnaJ_pept-bd"/>
</dbReference>
<dbReference type="PRINTS" id="PR00625">
    <property type="entry name" value="JDOMAIN"/>
</dbReference>
<dbReference type="GO" id="GO:0031072">
    <property type="term" value="F:heat shock protein binding"/>
    <property type="evidence" value="ECO:0007669"/>
    <property type="project" value="InterPro"/>
</dbReference>